<dbReference type="EMBL" id="CAJHNJ030000007">
    <property type="protein sequence ID" value="CAG9101947.1"/>
    <property type="molecule type" value="Genomic_DNA"/>
</dbReference>
<dbReference type="AlphaFoldDB" id="A0A8S4DP51"/>
<evidence type="ECO:0000313" key="1">
    <source>
        <dbReference type="EMBL" id="CAG9101947.1"/>
    </source>
</evidence>
<organism evidence="1 2">
    <name type="scientific">Plutella xylostella</name>
    <name type="common">Diamondback moth</name>
    <name type="synonym">Plutella maculipennis</name>
    <dbReference type="NCBI Taxonomy" id="51655"/>
    <lineage>
        <taxon>Eukaryota</taxon>
        <taxon>Metazoa</taxon>
        <taxon>Ecdysozoa</taxon>
        <taxon>Arthropoda</taxon>
        <taxon>Hexapoda</taxon>
        <taxon>Insecta</taxon>
        <taxon>Pterygota</taxon>
        <taxon>Neoptera</taxon>
        <taxon>Endopterygota</taxon>
        <taxon>Lepidoptera</taxon>
        <taxon>Glossata</taxon>
        <taxon>Ditrysia</taxon>
        <taxon>Yponomeutoidea</taxon>
        <taxon>Plutellidae</taxon>
        <taxon>Plutella</taxon>
    </lineage>
</organism>
<accession>A0A8S4DP51</accession>
<reference evidence="1" key="1">
    <citation type="submission" date="2020-11" db="EMBL/GenBank/DDBJ databases">
        <authorList>
            <person name="Whiteford S."/>
        </authorList>
    </citation>
    <scope>NUCLEOTIDE SEQUENCE</scope>
</reference>
<dbReference type="Proteomes" id="UP000653454">
    <property type="component" value="Unassembled WGS sequence"/>
</dbReference>
<gene>
    <name evidence="1" type="ORF">PLXY2_LOCUS2733</name>
</gene>
<proteinExistence type="predicted"/>
<protein>
    <submittedName>
        <fullName evidence="1">(diamondback moth) hypothetical protein</fullName>
    </submittedName>
</protein>
<comment type="caution">
    <text evidence="1">The sequence shown here is derived from an EMBL/GenBank/DDBJ whole genome shotgun (WGS) entry which is preliminary data.</text>
</comment>
<name>A0A8S4DP51_PLUXY</name>
<sequence length="125" mass="14795">MDSEPKDCAHTEKHGRKRARESSGGGSGGKRSCCKPVKRHCSKRRRSRSRKCGARRHKSRKCGVRRHKSKCGVRRRKSRCGRSRHRRKKTHRTCCRTPCGTFKRCRKCDKRWKLRLPKRCRSHSR</sequence>
<keyword evidence="2" id="KW-1185">Reference proteome</keyword>
<evidence type="ECO:0000313" key="2">
    <source>
        <dbReference type="Proteomes" id="UP000653454"/>
    </source>
</evidence>